<dbReference type="Gene3D" id="1.10.287.130">
    <property type="match status" value="1"/>
</dbReference>
<comment type="catalytic activity">
    <reaction evidence="1">
        <text>ATP + protein L-histidine = ADP + protein N-phospho-L-histidine.</text>
        <dbReference type="EC" id="2.7.13.3"/>
    </reaction>
</comment>
<dbReference type="Pfam" id="PF02518">
    <property type="entry name" value="HATPase_c"/>
    <property type="match status" value="1"/>
</dbReference>
<name>A0ABN1J0H3_9GAMM</name>
<keyword evidence="3" id="KW-0597">Phosphoprotein</keyword>
<dbReference type="RefSeq" id="WP_343794248.1">
    <property type="nucleotide sequence ID" value="NZ_BAAAEU010000032.1"/>
</dbReference>
<dbReference type="SMART" id="SM00387">
    <property type="entry name" value="HATPase_c"/>
    <property type="match status" value="1"/>
</dbReference>
<evidence type="ECO:0000313" key="11">
    <source>
        <dbReference type="Proteomes" id="UP001501523"/>
    </source>
</evidence>
<keyword evidence="7 8" id="KW-1133">Transmembrane helix</keyword>
<dbReference type="InterPro" id="IPR050428">
    <property type="entry name" value="TCS_sensor_his_kinase"/>
</dbReference>
<protein>
    <recommendedName>
        <fullName evidence="2">histidine kinase</fullName>
        <ecNumber evidence="2">2.7.13.3</ecNumber>
    </recommendedName>
</protein>
<dbReference type="Gene3D" id="3.30.565.10">
    <property type="entry name" value="Histidine kinase-like ATPase, C-terminal domain"/>
    <property type="match status" value="1"/>
</dbReference>
<dbReference type="SUPFAM" id="SSF47384">
    <property type="entry name" value="Homodimeric domain of signal transducing histidine kinase"/>
    <property type="match status" value="1"/>
</dbReference>
<evidence type="ECO:0000256" key="5">
    <source>
        <dbReference type="ARBA" id="ARBA00022692"/>
    </source>
</evidence>
<dbReference type="EMBL" id="BAAAEU010000032">
    <property type="protein sequence ID" value="GAA0725137.1"/>
    <property type="molecule type" value="Genomic_DNA"/>
</dbReference>
<dbReference type="InterPro" id="IPR003661">
    <property type="entry name" value="HisK_dim/P_dom"/>
</dbReference>
<dbReference type="Proteomes" id="UP001501523">
    <property type="component" value="Unassembled WGS sequence"/>
</dbReference>
<keyword evidence="8" id="KW-0472">Membrane</keyword>
<dbReference type="PANTHER" id="PTHR45436:SF5">
    <property type="entry name" value="SENSOR HISTIDINE KINASE TRCS"/>
    <property type="match status" value="1"/>
</dbReference>
<dbReference type="InterPro" id="IPR005467">
    <property type="entry name" value="His_kinase_dom"/>
</dbReference>
<keyword evidence="6" id="KW-0418">Kinase</keyword>
<comment type="caution">
    <text evidence="10">The sequence shown here is derived from an EMBL/GenBank/DDBJ whole genome shotgun (WGS) entry which is preliminary data.</text>
</comment>
<reference evidence="10 11" key="1">
    <citation type="journal article" date="2019" name="Int. J. Syst. Evol. Microbiol.">
        <title>The Global Catalogue of Microorganisms (GCM) 10K type strain sequencing project: providing services to taxonomists for standard genome sequencing and annotation.</title>
        <authorList>
            <consortium name="The Broad Institute Genomics Platform"/>
            <consortium name="The Broad Institute Genome Sequencing Center for Infectious Disease"/>
            <person name="Wu L."/>
            <person name="Ma J."/>
        </authorList>
    </citation>
    <scope>NUCLEOTIDE SEQUENCE [LARGE SCALE GENOMIC DNA]</scope>
    <source>
        <strain evidence="10 11">JCM 15421</strain>
    </source>
</reference>
<evidence type="ECO:0000256" key="3">
    <source>
        <dbReference type="ARBA" id="ARBA00022553"/>
    </source>
</evidence>
<dbReference type="PANTHER" id="PTHR45436">
    <property type="entry name" value="SENSOR HISTIDINE KINASE YKOH"/>
    <property type="match status" value="1"/>
</dbReference>
<dbReference type="CDD" id="cd00082">
    <property type="entry name" value="HisKA"/>
    <property type="match status" value="1"/>
</dbReference>
<dbReference type="PROSITE" id="PS50109">
    <property type="entry name" value="HIS_KIN"/>
    <property type="match status" value="1"/>
</dbReference>
<accession>A0ABN1J0H3</accession>
<sequence length="473" mass="52028">MSTLRAGVARRVALSVGASAALVLLLLYLLLRQQLIMQFDDELRADLRMIANITNVYRNGDLYVNLDADVQVDYGEHGDKLYEVLDSDSTEVVDSSPLLEEKGWRVTFPHPRDQVAILEHTLTDGRVFRLAGRRMEAQWGGDENTSPPKDLKEVEVIVIAGRDRAPLDTALWRLASTFIAAELVFALAAGFGAFHAASKGLTPLSTLTAELDKSPIEVRARPFAEAGPAEIGSVARALNRLLGRINMTMARERRFLADAAHELNTPLAELRTVNDVALLRSDSIERLHHAATVSRDVAAKLGETLKTLFALSRGEAGIEPSRAIAIGNLLRELWANAQARLPQRRLVLEASASCDVEWYLPPTAMRGLIKNLIDNAVAHAPSGSTVRASALEKRDAKILILENAAPDLDAEDISRLFEPFWRKEAAHTDRGHAGLGLTLAQDYAEAMRASIVAVLTPEHILRFTLRWPLYVVD</sequence>
<organism evidence="10 11">
    <name type="scientific">Dokdonella soli</name>
    <dbReference type="NCBI Taxonomy" id="529810"/>
    <lineage>
        <taxon>Bacteria</taxon>
        <taxon>Pseudomonadati</taxon>
        <taxon>Pseudomonadota</taxon>
        <taxon>Gammaproteobacteria</taxon>
        <taxon>Lysobacterales</taxon>
        <taxon>Rhodanobacteraceae</taxon>
        <taxon>Dokdonella</taxon>
    </lineage>
</organism>
<dbReference type="SUPFAM" id="SSF55874">
    <property type="entry name" value="ATPase domain of HSP90 chaperone/DNA topoisomerase II/histidine kinase"/>
    <property type="match status" value="1"/>
</dbReference>
<keyword evidence="5 8" id="KW-0812">Transmembrane</keyword>
<proteinExistence type="predicted"/>
<evidence type="ECO:0000256" key="8">
    <source>
        <dbReference type="SAM" id="Phobius"/>
    </source>
</evidence>
<dbReference type="EC" id="2.7.13.3" evidence="2"/>
<evidence type="ECO:0000313" key="10">
    <source>
        <dbReference type="EMBL" id="GAA0725137.1"/>
    </source>
</evidence>
<evidence type="ECO:0000256" key="1">
    <source>
        <dbReference type="ARBA" id="ARBA00000085"/>
    </source>
</evidence>
<dbReference type="InterPro" id="IPR036097">
    <property type="entry name" value="HisK_dim/P_sf"/>
</dbReference>
<feature type="transmembrane region" description="Helical" evidence="8">
    <location>
        <begin position="12"/>
        <end position="31"/>
    </location>
</feature>
<keyword evidence="4" id="KW-0808">Transferase</keyword>
<feature type="domain" description="Histidine kinase" evidence="9">
    <location>
        <begin position="258"/>
        <end position="471"/>
    </location>
</feature>
<dbReference type="InterPro" id="IPR003594">
    <property type="entry name" value="HATPase_dom"/>
</dbReference>
<dbReference type="InterPro" id="IPR036890">
    <property type="entry name" value="HATPase_C_sf"/>
</dbReference>
<evidence type="ECO:0000259" key="9">
    <source>
        <dbReference type="PROSITE" id="PS50109"/>
    </source>
</evidence>
<gene>
    <name evidence="10" type="ORF">GCM10009105_38410</name>
</gene>
<keyword evidence="11" id="KW-1185">Reference proteome</keyword>
<dbReference type="CDD" id="cd00075">
    <property type="entry name" value="HATPase"/>
    <property type="match status" value="1"/>
</dbReference>
<evidence type="ECO:0000256" key="6">
    <source>
        <dbReference type="ARBA" id="ARBA00022777"/>
    </source>
</evidence>
<dbReference type="SMART" id="SM00388">
    <property type="entry name" value="HisKA"/>
    <property type="match status" value="1"/>
</dbReference>
<evidence type="ECO:0000256" key="2">
    <source>
        <dbReference type="ARBA" id="ARBA00012438"/>
    </source>
</evidence>
<evidence type="ECO:0000256" key="4">
    <source>
        <dbReference type="ARBA" id="ARBA00022679"/>
    </source>
</evidence>
<evidence type="ECO:0000256" key="7">
    <source>
        <dbReference type="ARBA" id="ARBA00022989"/>
    </source>
</evidence>